<dbReference type="SMART" id="SM00387">
    <property type="entry name" value="HATPase_c"/>
    <property type="match status" value="1"/>
</dbReference>
<proteinExistence type="predicted"/>
<comment type="caution">
    <text evidence="8">The sequence shown here is derived from an EMBL/GenBank/DDBJ whole genome shotgun (WGS) entry which is preliminary data.</text>
</comment>
<dbReference type="GO" id="GO:0016301">
    <property type="term" value="F:kinase activity"/>
    <property type="evidence" value="ECO:0007669"/>
    <property type="project" value="UniProtKB-KW"/>
</dbReference>
<dbReference type="RefSeq" id="WP_346750915.1">
    <property type="nucleotide sequence ID" value="NZ_JAUJEA010000002.1"/>
</dbReference>
<dbReference type="EC" id="2.7.13.3" evidence="2"/>
<dbReference type="InterPro" id="IPR005467">
    <property type="entry name" value="His_kinase_dom"/>
</dbReference>
<dbReference type="EMBL" id="JAUJEA010000002">
    <property type="protein sequence ID" value="MDN5200885.1"/>
    <property type="molecule type" value="Genomic_DNA"/>
</dbReference>
<dbReference type="SUPFAM" id="SSF55874">
    <property type="entry name" value="ATPase domain of HSP90 chaperone/DNA topoisomerase II/histidine kinase"/>
    <property type="match status" value="1"/>
</dbReference>
<reference evidence="8" key="1">
    <citation type="submission" date="2023-06" db="EMBL/GenBank/DDBJ databases">
        <title>Genomic of Parafulvivirga corallium.</title>
        <authorList>
            <person name="Wang G."/>
        </authorList>
    </citation>
    <scope>NUCLEOTIDE SEQUENCE</scope>
    <source>
        <strain evidence="8">BMA10</strain>
    </source>
</reference>
<keyword evidence="4" id="KW-0808">Transferase</keyword>
<evidence type="ECO:0000256" key="1">
    <source>
        <dbReference type="ARBA" id="ARBA00000085"/>
    </source>
</evidence>
<evidence type="ECO:0000256" key="5">
    <source>
        <dbReference type="ARBA" id="ARBA00022777"/>
    </source>
</evidence>
<evidence type="ECO:0000256" key="4">
    <source>
        <dbReference type="ARBA" id="ARBA00022679"/>
    </source>
</evidence>
<evidence type="ECO:0000256" key="6">
    <source>
        <dbReference type="ARBA" id="ARBA00023012"/>
    </source>
</evidence>
<evidence type="ECO:0000259" key="7">
    <source>
        <dbReference type="PROSITE" id="PS50109"/>
    </source>
</evidence>
<accession>A0ABT8KJK6</accession>
<organism evidence="8 9">
    <name type="scientific">Splendidivirga corallicola</name>
    <dbReference type="NCBI Taxonomy" id="3051826"/>
    <lineage>
        <taxon>Bacteria</taxon>
        <taxon>Pseudomonadati</taxon>
        <taxon>Bacteroidota</taxon>
        <taxon>Cytophagia</taxon>
        <taxon>Cytophagales</taxon>
        <taxon>Splendidivirgaceae</taxon>
        <taxon>Splendidivirga</taxon>
    </lineage>
</organism>
<gene>
    <name evidence="8" type="ORF">QQ008_05920</name>
</gene>
<dbReference type="InterPro" id="IPR050980">
    <property type="entry name" value="2C_sensor_his_kinase"/>
</dbReference>
<dbReference type="Pfam" id="PF02518">
    <property type="entry name" value="HATPase_c"/>
    <property type="match status" value="1"/>
</dbReference>
<dbReference type="PROSITE" id="PS50109">
    <property type="entry name" value="HIS_KIN"/>
    <property type="match status" value="1"/>
</dbReference>
<evidence type="ECO:0000256" key="2">
    <source>
        <dbReference type="ARBA" id="ARBA00012438"/>
    </source>
</evidence>
<dbReference type="InterPro" id="IPR036890">
    <property type="entry name" value="HATPase_C_sf"/>
</dbReference>
<evidence type="ECO:0000256" key="3">
    <source>
        <dbReference type="ARBA" id="ARBA00022553"/>
    </source>
</evidence>
<evidence type="ECO:0000313" key="9">
    <source>
        <dbReference type="Proteomes" id="UP001172082"/>
    </source>
</evidence>
<dbReference type="PANTHER" id="PTHR44936">
    <property type="entry name" value="SENSOR PROTEIN CREC"/>
    <property type="match status" value="1"/>
</dbReference>
<dbReference type="Gene3D" id="3.30.565.10">
    <property type="entry name" value="Histidine kinase-like ATPase, C-terminal domain"/>
    <property type="match status" value="1"/>
</dbReference>
<protein>
    <recommendedName>
        <fullName evidence="2">histidine kinase</fullName>
        <ecNumber evidence="2">2.7.13.3</ecNumber>
    </recommendedName>
</protein>
<comment type="catalytic activity">
    <reaction evidence="1">
        <text>ATP + protein L-histidine = ADP + protein N-phospho-L-histidine.</text>
        <dbReference type="EC" id="2.7.13.3"/>
    </reaction>
</comment>
<dbReference type="InterPro" id="IPR003594">
    <property type="entry name" value="HATPase_dom"/>
</dbReference>
<name>A0ABT8KJK6_9BACT</name>
<keyword evidence="3" id="KW-0597">Phosphoprotein</keyword>
<dbReference type="PANTHER" id="PTHR44936:SF9">
    <property type="entry name" value="SENSOR PROTEIN CREC"/>
    <property type="match status" value="1"/>
</dbReference>
<evidence type="ECO:0000313" key="8">
    <source>
        <dbReference type="EMBL" id="MDN5200885.1"/>
    </source>
</evidence>
<keyword evidence="9" id="KW-1185">Reference proteome</keyword>
<sequence length="365" mass="42843">MISDFPFAKFENSSVEFYDGQAVKLPKEYRRKSNFSLLHNFYSNLLLNKPVEIEIGEDPLGFHFFQYDYICIIGIVCQTQRRSKFNSLKKKYPLNQFSTEFLKHRIIEEHKLANHKEHIPINVVSQNLHEIRGLNAKVTSNVDVLLNFEDEATWEDKFDSANVNLKKIYVASRLTKFILDNTKFYDPDFWDTLELNKERFFVIHRCVNKIVKIYRNDFKLEKPDLEFTGNSYRKLAGDKEYFEVLIKILVENAYKYSPYKKLGPKIKIVENDKRVNIEAHSYGQIIPNEDRQHIFTKGFRSSVNKGKAEGTGMGLHNAKRLVEKFGGSIQYECNPIKSEQDIELGWNIFKLEFLNTYSPQKNAFA</sequence>
<keyword evidence="6" id="KW-0902">Two-component regulatory system</keyword>
<keyword evidence="5 8" id="KW-0418">Kinase</keyword>
<feature type="domain" description="Histidine kinase" evidence="7">
    <location>
        <begin position="126"/>
        <end position="335"/>
    </location>
</feature>
<dbReference type="Proteomes" id="UP001172082">
    <property type="component" value="Unassembled WGS sequence"/>
</dbReference>